<dbReference type="RefSeq" id="WP_063600361.1">
    <property type="nucleotide sequence ID" value="NZ_LITQ01000007.1"/>
</dbReference>
<dbReference type="Proteomes" id="UP000077384">
    <property type="component" value="Unassembled WGS sequence"/>
</dbReference>
<reference evidence="2 4" key="1">
    <citation type="journal article" date="2015" name="Biotechnol. Bioeng.">
        <title>Genome sequence and phenotypic characterization of Caulobacter segnis.</title>
        <authorList>
            <person name="Patel S."/>
            <person name="Fletcher B."/>
            <person name="Scott D.C."/>
            <person name="Ely B."/>
        </authorList>
    </citation>
    <scope>NUCLEOTIDE SEQUENCE [LARGE SCALE GENOMIC DNA]</scope>
    <source>
        <strain evidence="2 4">PS02</strain>
    </source>
</reference>
<dbReference type="EMBL" id="LITQ01000007">
    <property type="protein sequence ID" value="OAA94160.1"/>
    <property type="molecule type" value="Genomic_DNA"/>
</dbReference>
<evidence type="ECO:0000256" key="1">
    <source>
        <dbReference type="SAM" id="Coils"/>
    </source>
</evidence>
<evidence type="ECO:0000313" key="5">
    <source>
        <dbReference type="Proteomes" id="UP000093694"/>
    </source>
</evidence>
<dbReference type="InterPro" id="IPR046229">
    <property type="entry name" value="TnpC-like"/>
</dbReference>
<sequence length="142" mass="16504">MAKKLNRNTEGLKIFAEKKNQETIDKVNKVIDKLKRSKTKKINFKIVAEEAGVSKATLYNNDILKERILSLRAIEKGIPDDSIVATPKDKIKAKDDKIKQLYEEIKKLKEDKKNLIIQLVEMEELKDENKRLREQLSKIESI</sequence>
<dbReference type="Proteomes" id="UP000093694">
    <property type="component" value="Unassembled WGS sequence"/>
</dbReference>
<evidence type="ECO:0008006" key="6">
    <source>
        <dbReference type="Google" id="ProtNLM"/>
    </source>
</evidence>
<name>A0A166TVU9_9CLOT</name>
<gene>
    <name evidence="3" type="ORF">CLCOS_13630</name>
    <name evidence="2" type="ORF">WX73_03307</name>
</gene>
<comment type="caution">
    <text evidence="2">The sequence shown here is derived from an EMBL/GenBank/DDBJ whole genome shotgun (WGS) entry which is preliminary data.</text>
</comment>
<protein>
    <recommendedName>
        <fullName evidence="6">Transposase</fullName>
    </recommendedName>
</protein>
<evidence type="ECO:0000313" key="2">
    <source>
        <dbReference type="EMBL" id="OAA94160.1"/>
    </source>
</evidence>
<reference evidence="3 5" key="2">
    <citation type="journal article" date="2016" name="Front. Microbiol.">
        <title>Industrial Acetogenic Biocatalysts: A Comparative Metabolic and Genomic Analysis.</title>
        <authorList>
            <person name="Bengelsdorf F."/>
            <person name="Poehlein A."/>
            <person name="Sonja S."/>
            <person name="Erz C."/>
            <person name="Hummel T."/>
            <person name="Hoffmeister S."/>
            <person name="Daniel R."/>
            <person name="Durre P."/>
        </authorList>
    </citation>
    <scope>NUCLEOTIDE SEQUENCE [LARGE SCALE GENOMIC DNA]</scope>
    <source>
        <strain evidence="3 5">PTA-10522</strain>
    </source>
</reference>
<evidence type="ECO:0000313" key="3">
    <source>
        <dbReference type="EMBL" id="OBR95570.1"/>
    </source>
</evidence>
<keyword evidence="5" id="KW-1185">Reference proteome</keyword>
<organism evidence="2 4">
    <name type="scientific">Clostridium coskatii</name>
    <dbReference type="NCBI Taxonomy" id="1705578"/>
    <lineage>
        <taxon>Bacteria</taxon>
        <taxon>Bacillati</taxon>
        <taxon>Bacillota</taxon>
        <taxon>Clostridia</taxon>
        <taxon>Eubacteriales</taxon>
        <taxon>Clostridiaceae</taxon>
        <taxon>Clostridium</taxon>
    </lineage>
</organism>
<keyword evidence="1" id="KW-0175">Coiled coil</keyword>
<accession>A0A166TVU9</accession>
<dbReference type="EMBL" id="LROR01000037">
    <property type="protein sequence ID" value="OBR95570.1"/>
    <property type="molecule type" value="Genomic_DNA"/>
</dbReference>
<feature type="coiled-coil region" evidence="1">
    <location>
        <begin position="91"/>
        <end position="142"/>
    </location>
</feature>
<dbReference type="PATRIC" id="fig|1705578.3.peg.3376"/>
<dbReference type="Pfam" id="PF19776">
    <property type="entry name" value="DUF6262"/>
    <property type="match status" value="1"/>
</dbReference>
<evidence type="ECO:0000313" key="4">
    <source>
        <dbReference type="Proteomes" id="UP000077384"/>
    </source>
</evidence>
<proteinExistence type="predicted"/>
<dbReference type="AlphaFoldDB" id="A0A166TVU9"/>